<protein>
    <submittedName>
        <fullName evidence="1">Uncharacterized protein</fullName>
    </submittedName>
</protein>
<evidence type="ECO:0000313" key="1">
    <source>
        <dbReference type="EMBL" id="KAH0879115.1"/>
    </source>
</evidence>
<keyword evidence="2" id="KW-1185">Reference proteome</keyword>
<name>A0ABQ7ZGD4_BRANA</name>
<accession>A0ABQ7ZGD4</accession>
<proteinExistence type="predicted"/>
<reference evidence="1 2" key="1">
    <citation type="submission" date="2021-05" db="EMBL/GenBank/DDBJ databases">
        <title>Genome Assembly of Synthetic Allotetraploid Brassica napus Reveals Homoeologous Exchanges between Subgenomes.</title>
        <authorList>
            <person name="Davis J.T."/>
        </authorList>
    </citation>
    <scope>NUCLEOTIDE SEQUENCE [LARGE SCALE GENOMIC DNA]</scope>
    <source>
        <strain evidence="2">cv. Da-Ae</strain>
        <tissue evidence="1">Seedling</tissue>
    </source>
</reference>
<dbReference type="EMBL" id="JAGKQM010000015">
    <property type="protein sequence ID" value="KAH0879115.1"/>
    <property type="molecule type" value="Genomic_DNA"/>
</dbReference>
<gene>
    <name evidence="1" type="ORF">HID58_066509</name>
</gene>
<evidence type="ECO:0000313" key="2">
    <source>
        <dbReference type="Proteomes" id="UP000824890"/>
    </source>
</evidence>
<dbReference type="Proteomes" id="UP000824890">
    <property type="component" value="Unassembled WGS sequence"/>
</dbReference>
<organism evidence="1 2">
    <name type="scientific">Brassica napus</name>
    <name type="common">Rape</name>
    <dbReference type="NCBI Taxonomy" id="3708"/>
    <lineage>
        <taxon>Eukaryota</taxon>
        <taxon>Viridiplantae</taxon>
        <taxon>Streptophyta</taxon>
        <taxon>Embryophyta</taxon>
        <taxon>Tracheophyta</taxon>
        <taxon>Spermatophyta</taxon>
        <taxon>Magnoliopsida</taxon>
        <taxon>eudicotyledons</taxon>
        <taxon>Gunneridae</taxon>
        <taxon>Pentapetalae</taxon>
        <taxon>rosids</taxon>
        <taxon>malvids</taxon>
        <taxon>Brassicales</taxon>
        <taxon>Brassicaceae</taxon>
        <taxon>Brassiceae</taxon>
        <taxon>Brassica</taxon>
    </lineage>
</organism>
<comment type="caution">
    <text evidence="1">The sequence shown here is derived from an EMBL/GenBank/DDBJ whole genome shotgun (WGS) entry which is preliminary data.</text>
</comment>
<sequence length="84" mass="9617">MNCKKICNEIFIKYDYLKITFETNLATAKSAIGLGDTTDARATRVAEQSCGNREGTTNIMVQNFLLVSKKIMNHNHPFWQSFKR</sequence>